<feature type="domain" description="SH2" evidence="3">
    <location>
        <begin position="435"/>
        <end position="527"/>
    </location>
</feature>
<name>A0ABP0FVR5_CLALP</name>
<sequence>MLQQILRDMYVDPEILAELPEEQKEMLFYKIRQEQIRRYKEREGKENHKKQAPRQHKRSGIDKKVRILEDAEGNPWTWVFGENDEITAEEKWQSLSEERIDAAIKAVIQEEEQILRAQIKASLPPSQLGSSAKTNLLTVKQVPRYKRSPSPSPKTSPNSTPVLKRINRSPRGSPVASPVVKRKDARNKQSNGNGSNGNVQIVRVKTPPSPGTRSKRNEVHHTKLTSPAQSKEKHVQFSVMSDEAESKRTNNLPKENILRTLQNTNGSKRVPASERKVPQKSPTTQFLSTDEQNKGYVEDEQPDYEELSARPSNYEEVISNDEWNQQLRRFKEEDEKRRSRARRTSIEYKRQSRLATSGPIKLKPIDEQFGQMTTVNKFQRKPTLPPKPPTLRTKHPVPRKGHALKPRNRQESVQWFQDTQLWLYNLKEQQHVPGWFHGIIARAEAESLLENRYPGDFLIRVSDKIWGYALSYKDEDRIKHFLIDASEAQCYHFFGNDQIRHESLQDLLNYHKQEVISYNGEKLKNWVGQRDLKNPDYGELNSLDEDTLL</sequence>
<proteinExistence type="predicted"/>
<evidence type="ECO:0000256" key="2">
    <source>
        <dbReference type="SAM" id="MobiDB-lite"/>
    </source>
</evidence>
<feature type="compositionally biased region" description="Polar residues" evidence="2">
    <location>
        <begin position="280"/>
        <end position="290"/>
    </location>
</feature>
<dbReference type="Gene3D" id="3.30.505.10">
    <property type="entry name" value="SH2 domain"/>
    <property type="match status" value="1"/>
</dbReference>
<evidence type="ECO:0000313" key="4">
    <source>
        <dbReference type="EMBL" id="CAK8683706.1"/>
    </source>
</evidence>
<dbReference type="Pfam" id="PF00017">
    <property type="entry name" value="SH2"/>
    <property type="match status" value="1"/>
</dbReference>
<feature type="compositionally biased region" description="Basic residues" evidence="2">
    <location>
        <begin position="47"/>
        <end position="58"/>
    </location>
</feature>
<comment type="caution">
    <text evidence="4">The sequence shown here is derived from an EMBL/GenBank/DDBJ whole genome shotgun (WGS) entry which is preliminary data.</text>
</comment>
<dbReference type="EMBL" id="CAWYQH010000097">
    <property type="protein sequence ID" value="CAK8683706.1"/>
    <property type="molecule type" value="Genomic_DNA"/>
</dbReference>
<evidence type="ECO:0000256" key="1">
    <source>
        <dbReference type="PROSITE-ProRule" id="PRU00191"/>
    </source>
</evidence>
<dbReference type="PANTHER" id="PTHR14388:SF17">
    <property type="entry name" value="SH2 DOMAIN-CONTAINING PROTEIN"/>
    <property type="match status" value="1"/>
</dbReference>
<dbReference type="SUPFAM" id="SSF55550">
    <property type="entry name" value="SH2 domain"/>
    <property type="match status" value="1"/>
</dbReference>
<feature type="compositionally biased region" description="Polar residues" evidence="2">
    <location>
        <begin position="125"/>
        <end position="138"/>
    </location>
</feature>
<gene>
    <name evidence="4" type="ORF">CVLEPA_LOCUS14749</name>
</gene>
<dbReference type="SMART" id="SM00252">
    <property type="entry name" value="SH2"/>
    <property type="match status" value="1"/>
</dbReference>
<dbReference type="InterPro" id="IPR000980">
    <property type="entry name" value="SH2"/>
</dbReference>
<feature type="region of interest" description="Disordered" evidence="2">
    <location>
        <begin position="39"/>
        <end position="61"/>
    </location>
</feature>
<dbReference type="Proteomes" id="UP001642483">
    <property type="component" value="Unassembled WGS sequence"/>
</dbReference>
<dbReference type="InterPro" id="IPR036860">
    <property type="entry name" value="SH2_dom_sf"/>
</dbReference>
<keyword evidence="1" id="KW-0727">SH2 domain</keyword>
<feature type="region of interest" description="Disordered" evidence="2">
    <location>
        <begin position="125"/>
        <end position="311"/>
    </location>
</feature>
<protein>
    <recommendedName>
        <fullName evidence="3">SH2 domain-containing protein</fullName>
    </recommendedName>
</protein>
<feature type="region of interest" description="Disordered" evidence="2">
    <location>
        <begin position="379"/>
        <end position="409"/>
    </location>
</feature>
<feature type="region of interest" description="Disordered" evidence="2">
    <location>
        <begin position="331"/>
        <end position="357"/>
    </location>
</feature>
<dbReference type="PROSITE" id="PS50001">
    <property type="entry name" value="SH2"/>
    <property type="match status" value="1"/>
</dbReference>
<keyword evidence="5" id="KW-1185">Reference proteome</keyword>
<reference evidence="4 5" key="1">
    <citation type="submission" date="2024-02" db="EMBL/GenBank/DDBJ databases">
        <authorList>
            <person name="Daric V."/>
            <person name="Darras S."/>
        </authorList>
    </citation>
    <scope>NUCLEOTIDE SEQUENCE [LARGE SCALE GENOMIC DNA]</scope>
</reference>
<dbReference type="PANTHER" id="PTHR14388">
    <property type="entry name" value="T CELL-SPECIFIC ADAPTER PROTEIN TSAD"/>
    <property type="match status" value="1"/>
</dbReference>
<dbReference type="PRINTS" id="PR00401">
    <property type="entry name" value="SH2DOMAIN"/>
</dbReference>
<evidence type="ECO:0000313" key="5">
    <source>
        <dbReference type="Proteomes" id="UP001642483"/>
    </source>
</evidence>
<accession>A0ABP0FVR5</accession>
<feature type="compositionally biased region" description="Basic residues" evidence="2">
    <location>
        <begin position="392"/>
        <end position="407"/>
    </location>
</feature>
<evidence type="ECO:0000259" key="3">
    <source>
        <dbReference type="PROSITE" id="PS50001"/>
    </source>
</evidence>
<organism evidence="4 5">
    <name type="scientific">Clavelina lepadiformis</name>
    <name type="common">Light-bulb sea squirt</name>
    <name type="synonym">Ascidia lepadiformis</name>
    <dbReference type="NCBI Taxonomy" id="159417"/>
    <lineage>
        <taxon>Eukaryota</taxon>
        <taxon>Metazoa</taxon>
        <taxon>Chordata</taxon>
        <taxon>Tunicata</taxon>
        <taxon>Ascidiacea</taxon>
        <taxon>Aplousobranchia</taxon>
        <taxon>Clavelinidae</taxon>
        <taxon>Clavelina</taxon>
    </lineage>
</organism>
<feature type="compositionally biased region" description="Polar residues" evidence="2">
    <location>
        <begin position="249"/>
        <end position="267"/>
    </location>
</feature>